<dbReference type="RefSeq" id="WP_005857301.1">
    <property type="nucleotide sequence ID" value="NZ_AAYA01000003.1"/>
</dbReference>
<keyword evidence="2" id="KW-1185">Reference proteome</keyword>
<reference evidence="1 2" key="1">
    <citation type="submission" date="2006-06" db="EMBL/GenBank/DDBJ databases">
        <authorList>
            <person name="Moran M.A."/>
            <person name="Ferriera S."/>
            <person name="Johnson J."/>
            <person name="Kravitz S."/>
            <person name="Beeson K."/>
            <person name="Sutton G."/>
            <person name="Rogers Y.-H."/>
            <person name="Friedman R."/>
            <person name="Frazier M."/>
            <person name="Venter J.C."/>
        </authorList>
    </citation>
    <scope>NUCLEOTIDE SEQUENCE [LARGE SCALE GENOMIC DNA]</scope>
    <source>
        <strain evidence="1 2">E-37</strain>
    </source>
</reference>
<comment type="caution">
    <text evidence="1">The sequence shown here is derived from an EMBL/GenBank/DDBJ whole genome shotgun (WGS) entry which is preliminary data.</text>
</comment>
<evidence type="ECO:0000313" key="2">
    <source>
        <dbReference type="Proteomes" id="UP000005713"/>
    </source>
</evidence>
<dbReference type="AlphaFoldDB" id="A3K157"/>
<gene>
    <name evidence="1" type="ORF">SSE37_24809</name>
</gene>
<dbReference type="EMBL" id="AAYA01000003">
    <property type="protein sequence ID" value="EBA09522.1"/>
    <property type="molecule type" value="Genomic_DNA"/>
</dbReference>
<proteinExistence type="predicted"/>
<sequence length="58" mass="6325">MAALPQIAGEDAHDGDLLFALFHGVAQVRFAPVFGWRCRRMVAQVTARPMQGLLCGMP</sequence>
<dbReference type="Proteomes" id="UP000005713">
    <property type="component" value="Unassembled WGS sequence"/>
</dbReference>
<name>A3K157_SAGS3</name>
<organism evidence="1 2">
    <name type="scientific">Sagittula stellata (strain ATCC 700073 / DSM 11524 / E-37)</name>
    <dbReference type="NCBI Taxonomy" id="388399"/>
    <lineage>
        <taxon>Bacteria</taxon>
        <taxon>Pseudomonadati</taxon>
        <taxon>Pseudomonadota</taxon>
        <taxon>Alphaproteobacteria</taxon>
        <taxon>Rhodobacterales</taxon>
        <taxon>Roseobacteraceae</taxon>
        <taxon>Sagittula</taxon>
    </lineage>
</organism>
<accession>A3K157</accession>
<evidence type="ECO:0000313" key="1">
    <source>
        <dbReference type="EMBL" id="EBA09522.1"/>
    </source>
</evidence>
<protein>
    <submittedName>
        <fullName evidence="1">Uncharacterized protein</fullName>
    </submittedName>
</protein>